<dbReference type="PANTHER" id="PTHR44259">
    <property type="entry name" value="OS07G0183000 PROTEIN-RELATED"/>
    <property type="match status" value="1"/>
</dbReference>
<name>A0AAV2G1G7_9ROSI</name>
<evidence type="ECO:0000259" key="1">
    <source>
        <dbReference type="Pfam" id="PF03478"/>
    </source>
</evidence>
<organism evidence="2 3">
    <name type="scientific">Linum trigynum</name>
    <dbReference type="NCBI Taxonomy" id="586398"/>
    <lineage>
        <taxon>Eukaryota</taxon>
        <taxon>Viridiplantae</taxon>
        <taxon>Streptophyta</taxon>
        <taxon>Embryophyta</taxon>
        <taxon>Tracheophyta</taxon>
        <taxon>Spermatophyta</taxon>
        <taxon>Magnoliopsida</taxon>
        <taxon>eudicotyledons</taxon>
        <taxon>Gunneridae</taxon>
        <taxon>Pentapetalae</taxon>
        <taxon>rosids</taxon>
        <taxon>fabids</taxon>
        <taxon>Malpighiales</taxon>
        <taxon>Linaceae</taxon>
        <taxon>Linum</taxon>
    </lineage>
</organism>
<dbReference type="InterPro" id="IPR005174">
    <property type="entry name" value="KIB1-4_b-propeller"/>
</dbReference>
<dbReference type="AlphaFoldDB" id="A0AAV2G1G7"/>
<evidence type="ECO:0000313" key="2">
    <source>
        <dbReference type="EMBL" id="CAL1403738.1"/>
    </source>
</evidence>
<dbReference type="InterPro" id="IPR050942">
    <property type="entry name" value="F-box_BR-signaling"/>
</dbReference>
<sequence length="500" mass="56255">MSDDDDIPEPDWSALPGEILGVIAHRFLIKLKDFIRFQAVCKTWRRALAAEDKLNHPRRRPRFTQSVPWLMLPYCRSSNMIRSSEAMAGCKGTDSCRCFFDVTEQRFHHIEVEMPEGFINSRRTPTCCRGSSFGWLFMLQRGPSLLLLNPLTGDRIWLPPITSFPHVEGFRPEKVGCEYRFVMRGEKIACGKMAMERRYIMKVALSSEPTSEDCVVMVIHSPEYPTLAFCRPMMRRGGDDEVWTEIPRDGDGFGYFTDVVFWRGQFYVMDEVGRISVCSITAAPPKLSKFVVHPCPEISCKSYLVKSPDGGALMMVARNVIELEDDDDDDDGGLDEFLRNRALNHGHVSKAVSLDGADAYIMDRDDDDDGDGGDTAAAVRADVNPAECQSLTGEFKVYKLNEDTMAWVEVESIDDFAIFLGINSAACVSTTDHPELGLIPNSVYYTDDMYDDHVRHKYAGSDMGVYNLATRTVQPLYSISSVHARPSLISTIPVWILPSI</sequence>
<keyword evidence="3" id="KW-1185">Reference proteome</keyword>
<protein>
    <recommendedName>
        <fullName evidence="1">KIB1-4 beta-propeller domain-containing protein</fullName>
    </recommendedName>
</protein>
<dbReference type="Gene3D" id="1.20.1280.50">
    <property type="match status" value="1"/>
</dbReference>
<dbReference type="Pfam" id="PF03478">
    <property type="entry name" value="Beta-prop_KIB1-4"/>
    <property type="match status" value="1"/>
</dbReference>
<proteinExistence type="predicted"/>
<accession>A0AAV2G1G7</accession>
<dbReference type="InterPro" id="IPR036047">
    <property type="entry name" value="F-box-like_dom_sf"/>
</dbReference>
<evidence type="ECO:0000313" key="3">
    <source>
        <dbReference type="Proteomes" id="UP001497516"/>
    </source>
</evidence>
<dbReference type="Proteomes" id="UP001497516">
    <property type="component" value="Chromosome 7"/>
</dbReference>
<dbReference type="SUPFAM" id="SSF81383">
    <property type="entry name" value="F-box domain"/>
    <property type="match status" value="1"/>
</dbReference>
<reference evidence="2 3" key="1">
    <citation type="submission" date="2024-04" db="EMBL/GenBank/DDBJ databases">
        <authorList>
            <person name="Fracassetti M."/>
        </authorList>
    </citation>
    <scope>NUCLEOTIDE SEQUENCE [LARGE SCALE GENOMIC DNA]</scope>
</reference>
<gene>
    <name evidence="2" type="ORF">LTRI10_LOCUS43644</name>
</gene>
<dbReference type="EMBL" id="OZ034820">
    <property type="protein sequence ID" value="CAL1403738.1"/>
    <property type="molecule type" value="Genomic_DNA"/>
</dbReference>
<feature type="domain" description="KIB1-4 beta-propeller" evidence="1">
    <location>
        <begin position="99"/>
        <end position="467"/>
    </location>
</feature>